<evidence type="ECO:0000256" key="1">
    <source>
        <dbReference type="ARBA" id="ARBA00005184"/>
    </source>
</evidence>
<dbReference type="OMA" id="YATHETA"/>
<dbReference type="STRING" id="4432.A0A1U7ZIN7"/>
<feature type="domain" description="Pectinesterase inhibitor" evidence="8">
    <location>
        <begin position="65"/>
        <end position="166"/>
    </location>
</feature>
<dbReference type="FunCoup" id="A0A1U7ZIN7">
    <property type="interactions" value="114"/>
</dbReference>
<comment type="similarity">
    <text evidence="2">In the N-terminal section; belongs to the PMEI family.</text>
</comment>
<dbReference type="InterPro" id="IPR006501">
    <property type="entry name" value="Pectinesterase_inhib_dom"/>
</dbReference>
<name>A0A1U7ZIN7_NELNU</name>
<evidence type="ECO:0000313" key="9">
    <source>
        <dbReference type="Proteomes" id="UP000189703"/>
    </source>
</evidence>
<feature type="signal peptide" evidence="6">
    <location>
        <begin position="1"/>
        <end position="34"/>
    </location>
</feature>
<dbReference type="SUPFAM" id="SSF51126">
    <property type="entry name" value="Pectin lyase-like"/>
    <property type="match status" value="1"/>
</dbReference>
<dbReference type="Gene3D" id="2.160.20.10">
    <property type="entry name" value="Single-stranded right-handed beta-helix, Pectin lyase-like"/>
    <property type="match status" value="1"/>
</dbReference>
<evidence type="ECO:0000313" key="10">
    <source>
        <dbReference type="RefSeq" id="XP_010247589.1"/>
    </source>
</evidence>
<dbReference type="GeneID" id="104590575"/>
<dbReference type="InterPro" id="IPR035513">
    <property type="entry name" value="Invertase/methylesterase_inhib"/>
</dbReference>
<dbReference type="GO" id="GO:0045490">
    <property type="term" value="P:pectin catabolic process"/>
    <property type="evidence" value="ECO:0007669"/>
    <property type="project" value="UniProtKB-UniPathway"/>
</dbReference>
<dbReference type="NCBIfam" id="TIGR01614">
    <property type="entry name" value="PME_inhib"/>
    <property type="match status" value="1"/>
</dbReference>
<gene>
    <name evidence="10" type="primary">LOC104590575</name>
</gene>
<dbReference type="SUPFAM" id="SSF101148">
    <property type="entry name" value="Plant invertase/pectin methylesterase inhibitor"/>
    <property type="match status" value="1"/>
</dbReference>
<evidence type="ECO:0000259" key="7">
    <source>
        <dbReference type="Pfam" id="PF01095"/>
    </source>
</evidence>
<keyword evidence="9" id="KW-1185">Reference proteome</keyword>
<evidence type="ECO:0000256" key="2">
    <source>
        <dbReference type="ARBA" id="ARBA00006027"/>
    </source>
</evidence>
<dbReference type="GO" id="GO:0030599">
    <property type="term" value="F:pectinesterase activity"/>
    <property type="evidence" value="ECO:0000318"/>
    <property type="project" value="GO_Central"/>
</dbReference>
<dbReference type="Proteomes" id="UP000189703">
    <property type="component" value="Unplaced"/>
</dbReference>
<accession>A0A1U7ZIN7</accession>
<keyword evidence="5" id="KW-0063">Aspartyl esterase</keyword>
<keyword evidence="6" id="KW-0732">Signal</keyword>
<dbReference type="InterPro" id="IPR011050">
    <property type="entry name" value="Pectin_lyase_fold/virulence"/>
</dbReference>
<dbReference type="Pfam" id="PF04043">
    <property type="entry name" value="PMEI"/>
    <property type="match status" value="1"/>
</dbReference>
<dbReference type="OrthoDB" id="2019149at2759"/>
<dbReference type="RefSeq" id="XP_010247589.1">
    <property type="nucleotide sequence ID" value="XM_010249287.1"/>
</dbReference>
<proteinExistence type="inferred from homology"/>
<sequence length="515" mass="57371">MQLATEHFCVHNRNREKMLTWIITLFLLIATVSCSQEEDGMAIWARAGILGNSTSHVMVRQRAVRMASSKLMQARDWALGSSRLQSLDHQMACSEIALSDCVNLYEDTNYRLQRLFLRHRHDDARTWLSGALTSHRTCLEGLREMSCSVPQALQNLTTILSKTLALYAQPSSENDREPSSLQSEVNQPLLVSWDASISRADFVVSKDGSNSYRTINSVVAVLEKGGGNRGKRVVIYVKAGVYNENVEIKRNMENVMFIGDGIDKTIITGNRSVHDGSSTISSATFGVSGDGFWARDMTFENTAGPEKHQAVAARVGSDHAIFYRCSFRGYQDTLLVHSQRQFYRECHIYGTQDFIFGNAAVVLQNCDIFVRRPMAHQSNVITAQGREDPNENTGISIHSSRVVPATDLIAVKGSFRSYLGRPWKKYSRTVFLKTDLDGLIDPKGWTEWSGNFALSTLYYGEYMNYGNGASIGGRVKWPGFHVLNNPRDASPFTVGSFIQGNSWIPMAGVPFSAGL</sequence>
<dbReference type="UniPathway" id="UPA00545">
    <property type="reaction ID" value="UER00823"/>
</dbReference>
<dbReference type="GO" id="GO:0042545">
    <property type="term" value="P:cell wall modification"/>
    <property type="evidence" value="ECO:0007669"/>
    <property type="project" value="InterPro"/>
</dbReference>
<organism evidence="9 10">
    <name type="scientific">Nelumbo nucifera</name>
    <name type="common">Sacred lotus</name>
    <dbReference type="NCBI Taxonomy" id="4432"/>
    <lineage>
        <taxon>Eukaryota</taxon>
        <taxon>Viridiplantae</taxon>
        <taxon>Streptophyta</taxon>
        <taxon>Embryophyta</taxon>
        <taxon>Tracheophyta</taxon>
        <taxon>Spermatophyta</taxon>
        <taxon>Magnoliopsida</taxon>
        <taxon>Proteales</taxon>
        <taxon>Nelumbonaceae</taxon>
        <taxon>Nelumbo</taxon>
    </lineage>
</organism>
<comment type="similarity">
    <text evidence="3">In the C-terminal section; belongs to the pectinesterase family.</text>
</comment>
<feature type="domain" description="Pectinesterase catalytic" evidence="7">
    <location>
        <begin position="201"/>
        <end position="501"/>
    </location>
</feature>
<protein>
    <submittedName>
        <fullName evidence="10">Probable pectinesterase/pectinesterase inhibitor 36</fullName>
    </submittedName>
</protein>
<dbReference type="AlphaFoldDB" id="A0A1U7ZIN7"/>
<evidence type="ECO:0000256" key="4">
    <source>
        <dbReference type="ARBA" id="ARBA00022801"/>
    </source>
</evidence>
<dbReference type="Gene3D" id="1.20.140.40">
    <property type="entry name" value="Invertase/pectin methylesterase inhibitor family protein"/>
    <property type="match status" value="1"/>
</dbReference>
<evidence type="ECO:0000256" key="5">
    <source>
        <dbReference type="ARBA" id="ARBA00023085"/>
    </source>
</evidence>
<dbReference type="InterPro" id="IPR000070">
    <property type="entry name" value="Pectinesterase_cat"/>
</dbReference>
<dbReference type="Pfam" id="PF01095">
    <property type="entry name" value="Pectinesterase"/>
    <property type="match status" value="1"/>
</dbReference>
<dbReference type="KEGG" id="nnu:104590575"/>
<dbReference type="FunFam" id="2.160.20.10:FF:000001">
    <property type="entry name" value="Pectinesterase"/>
    <property type="match status" value="1"/>
</dbReference>
<keyword evidence="4" id="KW-0378">Hydrolase</keyword>
<evidence type="ECO:0000256" key="3">
    <source>
        <dbReference type="ARBA" id="ARBA00007786"/>
    </source>
</evidence>
<comment type="pathway">
    <text evidence="1">Glycan metabolism; pectin degradation; 2-dehydro-3-deoxy-D-gluconate from pectin: step 1/5.</text>
</comment>
<reference evidence="10" key="1">
    <citation type="submission" date="2025-08" db="UniProtKB">
        <authorList>
            <consortium name="RefSeq"/>
        </authorList>
    </citation>
    <scope>IDENTIFICATION</scope>
</reference>
<dbReference type="GO" id="GO:0046910">
    <property type="term" value="F:pectinesterase inhibitor activity"/>
    <property type="evidence" value="ECO:0000318"/>
    <property type="project" value="GO_Central"/>
</dbReference>
<dbReference type="InterPro" id="IPR012334">
    <property type="entry name" value="Pectin_lyas_fold"/>
</dbReference>
<dbReference type="PANTHER" id="PTHR31707">
    <property type="entry name" value="PECTINESTERASE"/>
    <property type="match status" value="1"/>
</dbReference>
<dbReference type="eggNOG" id="ENOG502QSUJ">
    <property type="taxonomic scope" value="Eukaryota"/>
</dbReference>
<evidence type="ECO:0000259" key="8">
    <source>
        <dbReference type="Pfam" id="PF04043"/>
    </source>
</evidence>
<dbReference type="InParanoid" id="A0A1U7ZIN7"/>
<feature type="chain" id="PRO_5011113707" evidence="6">
    <location>
        <begin position="35"/>
        <end position="515"/>
    </location>
</feature>
<evidence type="ECO:0000256" key="6">
    <source>
        <dbReference type="SAM" id="SignalP"/>
    </source>
</evidence>